<evidence type="ECO:0000313" key="3">
    <source>
        <dbReference type="Proteomes" id="UP000198406"/>
    </source>
</evidence>
<accession>A0A1Z5K4N1</accession>
<keyword evidence="1" id="KW-0472">Membrane</keyword>
<dbReference type="InterPro" id="IPR052740">
    <property type="entry name" value="CE4"/>
</dbReference>
<dbReference type="Proteomes" id="UP000198406">
    <property type="component" value="Unassembled WGS sequence"/>
</dbReference>
<dbReference type="Gene3D" id="3.20.20.370">
    <property type="entry name" value="Glycoside hydrolase/deacetylase"/>
    <property type="match status" value="1"/>
</dbReference>
<dbReference type="PANTHER" id="PTHR45985:SF3">
    <property type="entry name" value="CHITIN DEACETYLASE-LIKE 4"/>
    <property type="match status" value="1"/>
</dbReference>
<evidence type="ECO:0008006" key="4">
    <source>
        <dbReference type="Google" id="ProtNLM"/>
    </source>
</evidence>
<gene>
    <name evidence="2" type="ORF">FisN_14Hh392</name>
</gene>
<dbReference type="InParanoid" id="A0A1Z5K4N1"/>
<feature type="transmembrane region" description="Helical" evidence="1">
    <location>
        <begin position="362"/>
        <end position="379"/>
    </location>
</feature>
<comment type="caution">
    <text evidence="2">The sequence shown here is derived from an EMBL/GenBank/DDBJ whole genome shotgun (WGS) entry which is preliminary data.</text>
</comment>
<protein>
    <recommendedName>
        <fullName evidence="4">NodB homology domain-containing protein</fullName>
    </recommendedName>
</protein>
<reference evidence="2 3" key="1">
    <citation type="journal article" date="2015" name="Plant Cell">
        <title>Oil accumulation by the oleaginous diatom Fistulifera solaris as revealed by the genome and transcriptome.</title>
        <authorList>
            <person name="Tanaka T."/>
            <person name="Maeda Y."/>
            <person name="Veluchamy A."/>
            <person name="Tanaka M."/>
            <person name="Abida H."/>
            <person name="Marechal E."/>
            <person name="Bowler C."/>
            <person name="Muto M."/>
            <person name="Sunaga Y."/>
            <person name="Tanaka M."/>
            <person name="Yoshino T."/>
            <person name="Taniguchi T."/>
            <person name="Fukuda Y."/>
            <person name="Nemoto M."/>
            <person name="Matsumoto M."/>
            <person name="Wong P.S."/>
            <person name="Aburatani S."/>
            <person name="Fujibuchi W."/>
        </authorList>
    </citation>
    <scope>NUCLEOTIDE SEQUENCE [LARGE SCALE GENOMIC DNA]</scope>
    <source>
        <strain evidence="2 3">JPCC DA0580</strain>
    </source>
</reference>
<sequence length="397" mass="45334">MDRFPPSRYPFSDVMNTSDIVQFITLTVDDSINSQAVSLFKEYFFSLRVDDKCRRVRFTCFVSFDASECDAIQFLVGKNVVEFGHHTLKHTRLPSKQDIQDAIDSLLQCGVPRRSLGGFRAPYLHYNQSTFDFLYENQVPYDSTIIPRDDDTSQFGRENQWPFTLEHGFVNSSVKCGNTGTCVADKAYPGMWQVPLYRWYHVNNTFLNDAMDYRTFEEDVQANFERRYYGNRAPFGIYLHANWLEENGSALKKWIQKTLDTYDDVYFVTNMDLLQWMKNPVPKAKYRPPSCEVEDYQQSGAFHTAGPLAQPFPFAPSTLSPSATLNNNDQSTVSTYPKSIIQITDTSPDEPTIANLRSPTELAISAQLVAAIALAIFVLRRIRRQSTGSIPEPLVSN</sequence>
<dbReference type="GO" id="GO:0005975">
    <property type="term" value="P:carbohydrate metabolic process"/>
    <property type="evidence" value="ECO:0007669"/>
    <property type="project" value="InterPro"/>
</dbReference>
<name>A0A1Z5K4N1_FISSO</name>
<organism evidence="2 3">
    <name type="scientific">Fistulifera solaris</name>
    <name type="common">Oleaginous diatom</name>
    <dbReference type="NCBI Taxonomy" id="1519565"/>
    <lineage>
        <taxon>Eukaryota</taxon>
        <taxon>Sar</taxon>
        <taxon>Stramenopiles</taxon>
        <taxon>Ochrophyta</taxon>
        <taxon>Bacillariophyta</taxon>
        <taxon>Bacillariophyceae</taxon>
        <taxon>Bacillariophycidae</taxon>
        <taxon>Naviculales</taxon>
        <taxon>Naviculaceae</taxon>
        <taxon>Fistulifera</taxon>
    </lineage>
</organism>
<dbReference type="AlphaFoldDB" id="A0A1Z5K4N1"/>
<evidence type="ECO:0000313" key="2">
    <source>
        <dbReference type="EMBL" id="GAX21179.1"/>
    </source>
</evidence>
<dbReference type="SUPFAM" id="SSF88713">
    <property type="entry name" value="Glycoside hydrolase/deacetylase"/>
    <property type="match status" value="1"/>
</dbReference>
<keyword evidence="1" id="KW-0812">Transmembrane</keyword>
<keyword evidence="1" id="KW-1133">Transmembrane helix</keyword>
<dbReference type="EMBL" id="BDSP01000156">
    <property type="protein sequence ID" value="GAX21179.1"/>
    <property type="molecule type" value="Genomic_DNA"/>
</dbReference>
<dbReference type="OrthoDB" id="504708at2759"/>
<proteinExistence type="predicted"/>
<evidence type="ECO:0000256" key="1">
    <source>
        <dbReference type="SAM" id="Phobius"/>
    </source>
</evidence>
<keyword evidence="3" id="KW-1185">Reference proteome</keyword>
<dbReference type="PANTHER" id="PTHR45985">
    <property type="match status" value="1"/>
</dbReference>
<dbReference type="InterPro" id="IPR011330">
    <property type="entry name" value="Glyco_hydro/deAcase_b/a-brl"/>
</dbReference>